<proteinExistence type="predicted"/>
<name>A0A9P8BYX6_9FUNG</name>
<keyword evidence="2" id="KW-1185">Reference proteome</keyword>
<evidence type="ECO:0000313" key="1">
    <source>
        <dbReference type="EMBL" id="KAG9072968.1"/>
    </source>
</evidence>
<dbReference type="OrthoDB" id="2386662at2759"/>
<gene>
    <name evidence="1" type="ORF">KI688_000749</name>
</gene>
<dbReference type="Proteomes" id="UP000707451">
    <property type="component" value="Unassembled WGS sequence"/>
</dbReference>
<protein>
    <recommendedName>
        <fullName evidence="3">F-box domain-containing protein</fullName>
    </recommendedName>
</protein>
<evidence type="ECO:0000313" key="2">
    <source>
        <dbReference type="Proteomes" id="UP000707451"/>
    </source>
</evidence>
<sequence>MPPSHPLDIPEILTRIGLFLPLWVDNNNNNNNSFRPTSEQHTRFEPHTFLTCASVSKTWRQAFLPLLWHRYDCILMKFVPQETVATNSPHFRVLQIFGNDATAFQCVDLVDLTIRGAPNQMLLGILVAARSSRIGAGARAGCEGGMVVLSPQQQLVRSNLYLQSLFWHGPSPLKSLDVNDFSGLKYIQTLKLSNWLCSPKTMVELLSLVVGTLREFKLDRISGLQPLLSEDLNAFTERLSTLFTPQPDKDGGTNNNNSNNQLVLPRLTALVSTCDKAVSLFLAELVKCSPRLKSLDVYLADDNGTTRLANNLNTQCPEFQELKLSPVVTFRRVDALIRQSSAVGLRKLSVEVCGPDEHLVAAILQHAETLEDLAIERSVGDMDICRYFALLEECPNLESFSLSATAVTLDKEFLDTLRKNGSGGGGSGVGSSSGHRWKCRRRLRKLVLNPRLYHGGGGSGGGNGGEQLKADKDLLKVMSDSVSVMGWYRSRHLDLQQHFRGSFINHTMVRKTFELVQGLEKLETLVLDTEQNHQQYNNPEAEAETIATEILTDMGWEHVISRYRKLNPGRLRIDLTSLRLADLVQLLKLDNL</sequence>
<dbReference type="SUPFAM" id="SSF52047">
    <property type="entry name" value="RNI-like"/>
    <property type="match status" value="1"/>
</dbReference>
<dbReference type="Gene3D" id="3.80.10.10">
    <property type="entry name" value="Ribonuclease Inhibitor"/>
    <property type="match status" value="1"/>
</dbReference>
<organism evidence="1 2">
    <name type="scientific">Linnemannia hyalina</name>
    <dbReference type="NCBI Taxonomy" id="64524"/>
    <lineage>
        <taxon>Eukaryota</taxon>
        <taxon>Fungi</taxon>
        <taxon>Fungi incertae sedis</taxon>
        <taxon>Mucoromycota</taxon>
        <taxon>Mortierellomycotina</taxon>
        <taxon>Mortierellomycetes</taxon>
        <taxon>Mortierellales</taxon>
        <taxon>Mortierellaceae</taxon>
        <taxon>Linnemannia</taxon>
    </lineage>
</organism>
<comment type="caution">
    <text evidence="1">The sequence shown here is derived from an EMBL/GenBank/DDBJ whole genome shotgun (WGS) entry which is preliminary data.</text>
</comment>
<dbReference type="AlphaFoldDB" id="A0A9P8BYX6"/>
<dbReference type="InterPro" id="IPR032675">
    <property type="entry name" value="LRR_dom_sf"/>
</dbReference>
<dbReference type="EMBL" id="JAHRHY010000001">
    <property type="protein sequence ID" value="KAG9072968.1"/>
    <property type="molecule type" value="Genomic_DNA"/>
</dbReference>
<reference evidence="1" key="1">
    <citation type="submission" date="2021-06" db="EMBL/GenBank/DDBJ databases">
        <title>Genome Sequence of Mortierella hyaline Strain SCG-10, a Cold-Adapted, Nitrate-Reducing Fungus Isolated from Soil in Minnesota, USA.</title>
        <authorList>
            <person name="Aldossari N."/>
        </authorList>
    </citation>
    <scope>NUCLEOTIDE SEQUENCE</scope>
    <source>
        <strain evidence="1">SCG-10</strain>
    </source>
</reference>
<accession>A0A9P8BYX6</accession>
<evidence type="ECO:0008006" key="3">
    <source>
        <dbReference type="Google" id="ProtNLM"/>
    </source>
</evidence>